<protein>
    <submittedName>
        <fullName evidence="1">Uncharacterized protein</fullName>
    </submittedName>
</protein>
<gene>
    <name evidence="1" type="ORF">F2Y86_08865</name>
</gene>
<sequence>MYQEEKPLFVLFIKGTVCIQSRYIILHLVKNILTYSGRTPLQVSRENGKSDGYIFVEQYDWGGNPVARYKLDHWGRVVSDGKRLYQVCYMYDDPLFLYTLPGKE</sequence>
<dbReference type="EMBL" id="VVYW01000006">
    <property type="protein sequence ID" value="KAA5409828.1"/>
    <property type="molecule type" value="Genomic_DNA"/>
</dbReference>
<evidence type="ECO:0000313" key="1">
    <source>
        <dbReference type="EMBL" id="KAA5409828.1"/>
    </source>
</evidence>
<comment type="caution">
    <text evidence="1">The sequence shown here is derived from an EMBL/GenBank/DDBJ whole genome shotgun (WGS) entry which is preliminary data.</text>
</comment>
<evidence type="ECO:0000313" key="2">
    <source>
        <dbReference type="Proteomes" id="UP000325055"/>
    </source>
</evidence>
<name>A0A5M6ADM7_9BACE</name>
<accession>A0A5M6ADM7</accession>
<dbReference type="AlphaFoldDB" id="A0A5M6ADM7"/>
<dbReference type="Proteomes" id="UP000325055">
    <property type="component" value="Unassembled WGS sequence"/>
</dbReference>
<reference evidence="1 2" key="1">
    <citation type="journal article" date="2019" name="Nat. Med.">
        <title>A library of human gut bacterial isolates paired with longitudinal multiomics data enables mechanistic microbiome research.</title>
        <authorList>
            <person name="Poyet M."/>
            <person name="Groussin M."/>
            <person name="Gibbons S.M."/>
            <person name="Avila-Pacheco J."/>
            <person name="Jiang X."/>
            <person name="Kearney S.M."/>
            <person name="Perrotta A.R."/>
            <person name="Berdy B."/>
            <person name="Zhao S."/>
            <person name="Lieberman T.D."/>
            <person name="Swanson P.K."/>
            <person name="Smith M."/>
            <person name="Roesemann S."/>
            <person name="Alexander J.E."/>
            <person name="Rich S.A."/>
            <person name="Livny J."/>
            <person name="Vlamakis H."/>
            <person name="Clish C."/>
            <person name="Bullock K."/>
            <person name="Deik A."/>
            <person name="Scott J."/>
            <person name="Pierce K.A."/>
            <person name="Xavier R.J."/>
            <person name="Alm E.J."/>
        </authorList>
    </citation>
    <scope>NUCLEOTIDE SEQUENCE [LARGE SCALE GENOMIC DNA]</scope>
    <source>
        <strain evidence="1 2">BIOML-A7</strain>
    </source>
</reference>
<proteinExistence type="predicted"/>
<organism evidence="1 2">
    <name type="scientific">Bacteroides cellulosilyticus</name>
    <dbReference type="NCBI Taxonomy" id="246787"/>
    <lineage>
        <taxon>Bacteria</taxon>
        <taxon>Pseudomonadati</taxon>
        <taxon>Bacteroidota</taxon>
        <taxon>Bacteroidia</taxon>
        <taxon>Bacteroidales</taxon>
        <taxon>Bacteroidaceae</taxon>
        <taxon>Bacteroides</taxon>
    </lineage>
</organism>